<evidence type="ECO:0000256" key="1">
    <source>
        <dbReference type="SAM" id="MobiDB-lite"/>
    </source>
</evidence>
<evidence type="ECO:0000313" key="2">
    <source>
        <dbReference type="EMBL" id="OFW59112.1"/>
    </source>
</evidence>
<feature type="region of interest" description="Disordered" evidence="1">
    <location>
        <begin position="46"/>
        <end position="97"/>
    </location>
</feature>
<dbReference type="EMBL" id="MELK01000018">
    <property type="protein sequence ID" value="OFW59112.1"/>
    <property type="molecule type" value="Genomic_DNA"/>
</dbReference>
<sequence length="268" mass="28915">MKEKSLRKLIVLIAVAFLCLGGVAIAAWQIVEVGAEKASDASVANAQSETFESQLAEATGDEPAGENSASSAEQGQGETSGQSEASDDGQSGEDFSYTNPEQRYVTETQRHQNFFRALAEGRVVTLDITSTDYRPVGDPDTSYVYFTLGTDSGTSSAAMVFKYDNSMWRIAAINQLQGDLSGGTNYMVPSSFEDDLAREISELQPFLAKVAEGRLEYMSVDSVSQPNENETILSGQVVGKSGKAVPAEMYLRKDYGLWHITSVTNPPS</sequence>
<protein>
    <submittedName>
        <fullName evidence="2">Uncharacterized protein</fullName>
    </submittedName>
</protein>
<reference evidence="2 3" key="1">
    <citation type="journal article" date="2016" name="Nat. Commun.">
        <title>Thousands of microbial genomes shed light on interconnected biogeochemical processes in an aquifer system.</title>
        <authorList>
            <person name="Anantharaman K."/>
            <person name="Brown C.T."/>
            <person name="Hug L.A."/>
            <person name="Sharon I."/>
            <person name="Castelle C.J."/>
            <person name="Probst A.J."/>
            <person name="Thomas B.C."/>
            <person name="Singh A."/>
            <person name="Wilkins M.J."/>
            <person name="Karaoz U."/>
            <person name="Brodie E.L."/>
            <person name="Williams K.H."/>
            <person name="Hubbard S.S."/>
            <person name="Banfield J.F."/>
        </authorList>
    </citation>
    <scope>NUCLEOTIDE SEQUENCE [LARGE SCALE GENOMIC DNA]</scope>
</reference>
<dbReference type="AlphaFoldDB" id="A0A1F2WQF0"/>
<name>A0A1F2WQF0_9ACTN</name>
<feature type="compositionally biased region" description="Polar residues" evidence="1">
    <location>
        <begin position="67"/>
        <end position="84"/>
    </location>
</feature>
<evidence type="ECO:0000313" key="3">
    <source>
        <dbReference type="Proteomes" id="UP000177876"/>
    </source>
</evidence>
<dbReference type="Proteomes" id="UP000177876">
    <property type="component" value="Unassembled WGS sequence"/>
</dbReference>
<comment type="caution">
    <text evidence="2">The sequence shown here is derived from an EMBL/GenBank/DDBJ whole genome shotgun (WGS) entry which is preliminary data.</text>
</comment>
<dbReference type="STRING" id="1797197.A2Y75_05130"/>
<organism evidence="2 3">
    <name type="scientific">Candidatus Solincola sediminis</name>
    <dbReference type="NCBI Taxonomy" id="1797199"/>
    <lineage>
        <taxon>Bacteria</taxon>
        <taxon>Bacillati</taxon>
        <taxon>Actinomycetota</taxon>
        <taxon>Candidatus Geothermincolia</taxon>
        <taxon>Candidatus Geothermincolales</taxon>
        <taxon>Candidatus Geothermincolaceae</taxon>
        <taxon>Candidatus Solincola</taxon>
    </lineage>
</organism>
<gene>
    <name evidence="2" type="ORF">A2Y75_05130</name>
</gene>
<accession>A0A1F2WQF0</accession>
<proteinExistence type="predicted"/>